<evidence type="ECO:0000256" key="1">
    <source>
        <dbReference type="SAM" id="MobiDB-lite"/>
    </source>
</evidence>
<feature type="compositionally biased region" description="Basic residues" evidence="1">
    <location>
        <begin position="381"/>
        <end position="394"/>
    </location>
</feature>
<feature type="compositionally biased region" description="Polar residues" evidence="1">
    <location>
        <begin position="199"/>
        <end position="209"/>
    </location>
</feature>
<dbReference type="GeneID" id="25328631"/>
<sequence>MNPTGVDAVSGTSTSRPSANSALMLRLRIGTGVDALDFKMFSNNPHLSRYYIQQINGLIPSRYRLPKKTFRTAIGRAIAGALTYVNETCPPALRLDRLPHSCDWPGKCRIIASLIPVSYFPSLGEVTHRFYHGLIRYLQDTQAKGHNLHPNTPSTNPPPGSDQTSAIKIESEDEGQSARSPGKTKGRRKSNKRKRHSEVSANAAPQNERNAAHHNKRTKPPSMGQNGPIIPDPVVEVTARRPDVDAITEQLREGLEVSPAMGRTPETSGHESSEEESQTESETSSEEESEYEDIRPSTESATEVSEPRRPKPKKKPLNVYQAMFEEAQEEIRFLTDLLTKGAGLTEADLKAAKVRVKNKMGFKYAFESVFNKEQEKEQPTRARKPPRKKKRVTI</sequence>
<dbReference type="Proteomes" id="UP000054342">
    <property type="component" value="Unassembled WGS sequence"/>
</dbReference>
<feature type="compositionally biased region" description="Basic residues" evidence="1">
    <location>
        <begin position="182"/>
        <end position="196"/>
    </location>
</feature>
<dbReference type="AlphaFoldDB" id="A0A0D2F362"/>
<evidence type="ECO:0000313" key="2">
    <source>
        <dbReference type="EMBL" id="KIW54359.1"/>
    </source>
</evidence>
<accession>A0A0D2F362</accession>
<reference evidence="2 3" key="1">
    <citation type="submission" date="2015-01" db="EMBL/GenBank/DDBJ databases">
        <title>The Genome Sequence of Exophiala xenobiotica CBS118157.</title>
        <authorList>
            <consortium name="The Broad Institute Genomics Platform"/>
            <person name="Cuomo C."/>
            <person name="de Hoog S."/>
            <person name="Gorbushina A."/>
            <person name="Stielow B."/>
            <person name="Teixiera M."/>
            <person name="Abouelleil A."/>
            <person name="Chapman S.B."/>
            <person name="Priest M."/>
            <person name="Young S.K."/>
            <person name="Wortman J."/>
            <person name="Nusbaum C."/>
            <person name="Birren B."/>
        </authorList>
    </citation>
    <scope>NUCLEOTIDE SEQUENCE [LARGE SCALE GENOMIC DNA]</scope>
    <source>
        <strain evidence="2 3">CBS 118157</strain>
    </source>
</reference>
<gene>
    <name evidence="2" type="ORF">PV05_06723</name>
</gene>
<protein>
    <submittedName>
        <fullName evidence="2">Uncharacterized protein</fullName>
    </submittedName>
</protein>
<proteinExistence type="predicted"/>
<dbReference type="RefSeq" id="XP_013314943.1">
    <property type="nucleotide sequence ID" value="XM_013459489.1"/>
</dbReference>
<dbReference type="EMBL" id="KN847320">
    <property type="protein sequence ID" value="KIW54359.1"/>
    <property type="molecule type" value="Genomic_DNA"/>
</dbReference>
<dbReference type="HOGENOM" id="CLU_700263_0_0_1"/>
<evidence type="ECO:0000313" key="3">
    <source>
        <dbReference type="Proteomes" id="UP000054342"/>
    </source>
</evidence>
<feature type="region of interest" description="Disordered" evidence="1">
    <location>
        <begin position="252"/>
        <end position="317"/>
    </location>
</feature>
<dbReference type="OrthoDB" id="4121101at2759"/>
<feature type="compositionally biased region" description="Basic and acidic residues" evidence="1">
    <location>
        <begin position="371"/>
        <end position="380"/>
    </location>
</feature>
<feature type="region of interest" description="Disordered" evidence="1">
    <location>
        <begin position="144"/>
        <end position="232"/>
    </location>
</feature>
<keyword evidence="3" id="KW-1185">Reference proteome</keyword>
<organism evidence="2 3">
    <name type="scientific">Exophiala xenobiotica</name>
    <dbReference type="NCBI Taxonomy" id="348802"/>
    <lineage>
        <taxon>Eukaryota</taxon>
        <taxon>Fungi</taxon>
        <taxon>Dikarya</taxon>
        <taxon>Ascomycota</taxon>
        <taxon>Pezizomycotina</taxon>
        <taxon>Eurotiomycetes</taxon>
        <taxon>Chaetothyriomycetidae</taxon>
        <taxon>Chaetothyriales</taxon>
        <taxon>Herpotrichiellaceae</taxon>
        <taxon>Exophiala</taxon>
    </lineage>
</organism>
<feature type="region of interest" description="Disordered" evidence="1">
    <location>
        <begin position="371"/>
        <end position="394"/>
    </location>
</feature>
<feature type="compositionally biased region" description="Acidic residues" evidence="1">
    <location>
        <begin position="273"/>
        <end position="291"/>
    </location>
</feature>
<name>A0A0D2F362_9EURO</name>